<name>A0A1Q9EYI4_SYMMI</name>
<dbReference type="GO" id="GO:0009507">
    <property type="term" value="C:chloroplast"/>
    <property type="evidence" value="ECO:0007669"/>
    <property type="project" value="UniProtKB-SubCell"/>
</dbReference>
<evidence type="ECO:0000256" key="4">
    <source>
        <dbReference type="SAM" id="MobiDB-lite"/>
    </source>
</evidence>
<keyword evidence="2" id="KW-0150">Chloroplast</keyword>
<evidence type="ECO:0000313" key="5">
    <source>
        <dbReference type="EMBL" id="OLQ12445.1"/>
    </source>
</evidence>
<evidence type="ECO:0000256" key="2">
    <source>
        <dbReference type="ARBA" id="ARBA00022528"/>
    </source>
</evidence>
<evidence type="ECO:0000313" key="6">
    <source>
        <dbReference type="Proteomes" id="UP000186817"/>
    </source>
</evidence>
<dbReference type="AlphaFoldDB" id="A0A1Q9EYI4"/>
<evidence type="ECO:0000256" key="3">
    <source>
        <dbReference type="ARBA" id="ARBA00022640"/>
    </source>
</evidence>
<proteinExistence type="predicted"/>
<gene>
    <name evidence="5" type="primary">FCPE</name>
    <name evidence="5" type="ORF">AK812_SmicGene3668</name>
</gene>
<accession>A0A1Q9EYI4</accession>
<keyword evidence="3" id="KW-0934">Plastid</keyword>
<dbReference type="OrthoDB" id="423598at2759"/>
<dbReference type="Proteomes" id="UP000186817">
    <property type="component" value="Unassembled WGS sequence"/>
</dbReference>
<dbReference type="EMBL" id="LSRX01000043">
    <property type="protein sequence ID" value="OLQ12445.1"/>
    <property type="molecule type" value="Genomic_DNA"/>
</dbReference>
<evidence type="ECO:0000256" key="1">
    <source>
        <dbReference type="ARBA" id="ARBA00004229"/>
    </source>
</evidence>
<comment type="subcellular location">
    <subcellularLocation>
        <location evidence="1">Plastid</location>
        <location evidence="1">Chloroplast</location>
    </subcellularLocation>
</comment>
<reference evidence="5 6" key="1">
    <citation type="submission" date="2016-02" db="EMBL/GenBank/DDBJ databases">
        <title>Genome analysis of coral dinoflagellate symbionts highlights evolutionary adaptations to a symbiotic lifestyle.</title>
        <authorList>
            <person name="Aranda M."/>
            <person name="Li Y."/>
            <person name="Liew Y.J."/>
            <person name="Baumgarten S."/>
            <person name="Simakov O."/>
            <person name="Wilson M."/>
            <person name="Piel J."/>
            <person name="Ashoor H."/>
            <person name="Bougouffa S."/>
            <person name="Bajic V.B."/>
            <person name="Ryu T."/>
            <person name="Ravasi T."/>
            <person name="Bayer T."/>
            <person name="Micklem G."/>
            <person name="Kim H."/>
            <person name="Bhak J."/>
            <person name="Lajeunesse T.C."/>
            <person name="Voolstra C.R."/>
        </authorList>
    </citation>
    <scope>NUCLEOTIDE SEQUENCE [LARGE SCALE GENOMIC DNA]</scope>
    <source>
        <strain evidence="5 6">CCMP2467</strain>
    </source>
</reference>
<protein>
    <submittedName>
        <fullName evidence="5">Fucoxanthin-chlorophyll a-c binding protein E, chloroplastic</fullName>
    </submittedName>
</protein>
<dbReference type="Gene3D" id="1.10.3460.10">
    <property type="entry name" value="Chlorophyll a/b binding protein domain"/>
    <property type="match status" value="1"/>
</dbReference>
<sequence length="462" mass="51174">MGAEEDSWPLSAMDLFQVVPLATRLKGCSSHVAAAKVAPANACGNTRCVIASKTAPGASRSTAWPFGAASYLATMVFALQARRQPKKTRRGSNMKRRAFEDELGVQAPLGYFDPLGLSKDGDFGEFYRRREAELKNGRVAMYATIGYIIPEYFRFPGYLAPSEDVLFEDVPNGLRALGKVQRYVDFAGRAGEVQILVGCLQLDKWQAVHPEQSTDEQAVHLEQSTDEPERQLADPEEVAELDVMGLCGWRRWVGGHSAATMNGRCDGDDNAWNVLQHELALGRQASQLESGQRMSRTQAGTATQRSMHDGLCTDGLWRSRPSGSPLPVSMTRSVRVCLLIQAHEDKLYAGPPNPTMLLDPCNALAEWKPVEWRESSKTTVFRFSREVLAAAPKIEGLTMEQLTPQAGIKTIPLSMKRLPDMYEAKSIEILDWEGMFHSGKKRVKWAKICQRTQGVFDVHLSG</sequence>
<dbReference type="SUPFAM" id="SSF103511">
    <property type="entry name" value="Chlorophyll a-b binding protein"/>
    <property type="match status" value="1"/>
</dbReference>
<feature type="region of interest" description="Disordered" evidence="4">
    <location>
        <begin position="211"/>
        <end position="235"/>
    </location>
</feature>
<keyword evidence="6" id="KW-1185">Reference proteome</keyword>
<organism evidence="5 6">
    <name type="scientific">Symbiodinium microadriaticum</name>
    <name type="common">Dinoflagellate</name>
    <name type="synonym">Zooxanthella microadriatica</name>
    <dbReference type="NCBI Taxonomy" id="2951"/>
    <lineage>
        <taxon>Eukaryota</taxon>
        <taxon>Sar</taxon>
        <taxon>Alveolata</taxon>
        <taxon>Dinophyceae</taxon>
        <taxon>Suessiales</taxon>
        <taxon>Symbiodiniaceae</taxon>
        <taxon>Symbiodinium</taxon>
    </lineage>
</organism>
<comment type="caution">
    <text evidence="5">The sequence shown here is derived from an EMBL/GenBank/DDBJ whole genome shotgun (WGS) entry which is preliminary data.</text>
</comment>
<dbReference type="Pfam" id="PF00504">
    <property type="entry name" value="Chloroa_b-bind"/>
    <property type="match status" value="1"/>
</dbReference>
<dbReference type="InterPro" id="IPR022796">
    <property type="entry name" value="Chloroa_b-bind"/>
</dbReference>